<keyword evidence="2" id="KW-1185">Reference proteome</keyword>
<comment type="caution">
    <text evidence="1">The sequence shown here is derived from an EMBL/GenBank/DDBJ whole genome shotgun (WGS) entry which is preliminary data.</text>
</comment>
<proteinExistence type="predicted"/>
<protein>
    <submittedName>
        <fullName evidence="1">Uncharacterized protein</fullName>
    </submittedName>
</protein>
<evidence type="ECO:0000313" key="1">
    <source>
        <dbReference type="EMBL" id="KAJ4975967.1"/>
    </source>
</evidence>
<organism evidence="1 2">
    <name type="scientific">Protea cynaroides</name>
    <dbReference type="NCBI Taxonomy" id="273540"/>
    <lineage>
        <taxon>Eukaryota</taxon>
        <taxon>Viridiplantae</taxon>
        <taxon>Streptophyta</taxon>
        <taxon>Embryophyta</taxon>
        <taxon>Tracheophyta</taxon>
        <taxon>Spermatophyta</taxon>
        <taxon>Magnoliopsida</taxon>
        <taxon>Proteales</taxon>
        <taxon>Proteaceae</taxon>
        <taxon>Protea</taxon>
    </lineage>
</organism>
<dbReference type="AlphaFoldDB" id="A0A9Q0KSE3"/>
<name>A0A9Q0KSE3_9MAGN</name>
<dbReference type="EMBL" id="JAMYWD010000003">
    <property type="protein sequence ID" value="KAJ4975967.1"/>
    <property type="molecule type" value="Genomic_DNA"/>
</dbReference>
<dbReference type="Proteomes" id="UP001141806">
    <property type="component" value="Unassembled WGS sequence"/>
</dbReference>
<sequence>MGLNVESSRYQRESSISYKRVFKEEFQRKGFDFSKSGGNRQETSFLFLKRKTMGDVLRRERNREMGMEKRVSIFGSSSLTFGTRRNNRIYRRLNMINLEKMEIKRWIPVRKDSVFLERSGRREWLRV</sequence>
<reference evidence="1" key="1">
    <citation type="journal article" date="2023" name="Plant J.">
        <title>The genome of the king protea, Protea cynaroides.</title>
        <authorList>
            <person name="Chang J."/>
            <person name="Duong T.A."/>
            <person name="Schoeman C."/>
            <person name="Ma X."/>
            <person name="Roodt D."/>
            <person name="Barker N."/>
            <person name="Li Z."/>
            <person name="Van de Peer Y."/>
            <person name="Mizrachi E."/>
        </authorList>
    </citation>
    <scope>NUCLEOTIDE SEQUENCE</scope>
    <source>
        <tissue evidence="1">Young leaves</tissue>
    </source>
</reference>
<evidence type="ECO:0000313" key="2">
    <source>
        <dbReference type="Proteomes" id="UP001141806"/>
    </source>
</evidence>
<accession>A0A9Q0KSE3</accession>
<gene>
    <name evidence="1" type="ORF">NE237_001073</name>
</gene>